<evidence type="ECO:0000313" key="1">
    <source>
        <dbReference type="EMBL" id="KAH3870016.1"/>
    </source>
</evidence>
<evidence type="ECO:0000313" key="2">
    <source>
        <dbReference type="Proteomes" id="UP000828390"/>
    </source>
</evidence>
<reference evidence="1" key="1">
    <citation type="journal article" date="2019" name="bioRxiv">
        <title>The Genome of the Zebra Mussel, Dreissena polymorpha: A Resource for Invasive Species Research.</title>
        <authorList>
            <person name="McCartney M.A."/>
            <person name="Auch B."/>
            <person name="Kono T."/>
            <person name="Mallez S."/>
            <person name="Zhang Y."/>
            <person name="Obille A."/>
            <person name="Becker A."/>
            <person name="Abrahante J.E."/>
            <person name="Garbe J."/>
            <person name="Badalamenti J.P."/>
            <person name="Herman A."/>
            <person name="Mangelson H."/>
            <person name="Liachko I."/>
            <person name="Sullivan S."/>
            <person name="Sone E.D."/>
            <person name="Koren S."/>
            <person name="Silverstein K.A.T."/>
            <person name="Beckman K.B."/>
            <person name="Gohl D.M."/>
        </authorList>
    </citation>
    <scope>NUCLEOTIDE SEQUENCE</scope>
    <source>
        <strain evidence="1">Duluth1</strain>
        <tissue evidence="1">Whole animal</tissue>
    </source>
</reference>
<dbReference type="Proteomes" id="UP000828390">
    <property type="component" value="Unassembled WGS sequence"/>
</dbReference>
<organism evidence="1 2">
    <name type="scientific">Dreissena polymorpha</name>
    <name type="common">Zebra mussel</name>
    <name type="synonym">Mytilus polymorpha</name>
    <dbReference type="NCBI Taxonomy" id="45954"/>
    <lineage>
        <taxon>Eukaryota</taxon>
        <taxon>Metazoa</taxon>
        <taxon>Spiralia</taxon>
        <taxon>Lophotrochozoa</taxon>
        <taxon>Mollusca</taxon>
        <taxon>Bivalvia</taxon>
        <taxon>Autobranchia</taxon>
        <taxon>Heteroconchia</taxon>
        <taxon>Euheterodonta</taxon>
        <taxon>Imparidentia</taxon>
        <taxon>Neoheterodontei</taxon>
        <taxon>Myida</taxon>
        <taxon>Dreissenoidea</taxon>
        <taxon>Dreissenidae</taxon>
        <taxon>Dreissena</taxon>
    </lineage>
</organism>
<sequence>MLSLLGAVFQRTGTIFYLSPDIIRTNFFAKFHEDWTKMYYYSHEKCPAPGSHENFPPAGSHVFQQTGTIFELIQDIIKTNVLSKFHEDWTTNVTFKVLKRKNALTPAIIGKNLLTKFH</sequence>
<name>A0A9D4RIN1_DREPO</name>
<reference evidence="1" key="2">
    <citation type="submission" date="2020-11" db="EMBL/GenBank/DDBJ databases">
        <authorList>
            <person name="McCartney M.A."/>
            <person name="Auch B."/>
            <person name="Kono T."/>
            <person name="Mallez S."/>
            <person name="Becker A."/>
            <person name="Gohl D.M."/>
            <person name="Silverstein K.A.T."/>
            <person name="Koren S."/>
            <person name="Bechman K.B."/>
            <person name="Herman A."/>
            <person name="Abrahante J.E."/>
            <person name="Garbe J."/>
        </authorList>
    </citation>
    <scope>NUCLEOTIDE SEQUENCE</scope>
    <source>
        <strain evidence="1">Duluth1</strain>
        <tissue evidence="1">Whole animal</tissue>
    </source>
</reference>
<keyword evidence="2" id="KW-1185">Reference proteome</keyword>
<accession>A0A9D4RIN1</accession>
<dbReference type="EMBL" id="JAIWYP010000002">
    <property type="protein sequence ID" value="KAH3870016.1"/>
    <property type="molecule type" value="Genomic_DNA"/>
</dbReference>
<proteinExistence type="predicted"/>
<gene>
    <name evidence="1" type="ORF">DPMN_033194</name>
</gene>
<dbReference type="AlphaFoldDB" id="A0A9D4RIN1"/>
<protein>
    <submittedName>
        <fullName evidence="1">Uncharacterized protein</fullName>
    </submittedName>
</protein>
<comment type="caution">
    <text evidence="1">The sequence shown here is derived from an EMBL/GenBank/DDBJ whole genome shotgun (WGS) entry which is preliminary data.</text>
</comment>